<dbReference type="PROSITE" id="PS00137">
    <property type="entry name" value="SUBTILASE_HIS"/>
    <property type="match status" value="1"/>
</dbReference>
<dbReference type="RefSeq" id="WP_002711159.1">
    <property type="nucleotide sequence ID" value="NZ_KB375281.1"/>
</dbReference>
<feature type="region of interest" description="Disordered" evidence="6">
    <location>
        <begin position="85"/>
        <end position="120"/>
    </location>
</feature>
<dbReference type="InterPro" id="IPR050131">
    <property type="entry name" value="Peptidase_S8_subtilisin-like"/>
</dbReference>
<dbReference type="Proteomes" id="UP000001095">
    <property type="component" value="Unassembled WGS sequence"/>
</dbReference>
<dbReference type="Pfam" id="PF00082">
    <property type="entry name" value="Peptidase_S8"/>
    <property type="match status" value="1"/>
</dbReference>
<keyword evidence="9" id="KW-1185">Reference proteome</keyword>
<evidence type="ECO:0000313" key="9">
    <source>
        <dbReference type="Proteomes" id="UP000001095"/>
    </source>
</evidence>
<protein>
    <recommendedName>
        <fullName evidence="7">Peptidase S8/S53 domain-containing protein</fullName>
    </recommendedName>
</protein>
<keyword evidence="2 5" id="KW-0645">Protease</keyword>
<dbReference type="PANTHER" id="PTHR43806">
    <property type="entry name" value="PEPTIDASE S8"/>
    <property type="match status" value="1"/>
</dbReference>
<accession>K8PT95</accession>
<feature type="domain" description="Peptidase S8/S53" evidence="7">
    <location>
        <begin position="238"/>
        <end position="478"/>
    </location>
</feature>
<feature type="active site" description="Charge relay system" evidence="5">
    <location>
        <position position="430"/>
    </location>
</feature>
<comment type="similarity">
    <text evidence="1 5">Belongs to the peptidase S8 family.</text>
</comment>
<organism evidence="8 9">
    <name type="scientific">Afipia clevelandensis ATCC 49720</name>
    <dbReference type="NCBI Taxonomy" id="883079"/>
    <lineage>
        <taxon>Bacteria</taxon>
        <taxon>Pseudomonadati</taxon>
        <taxon>Pseudomonadota</taxon>
        <taxon>Alphaproteobacteria</taxon>
        <taxon>Hyphomicrobiales</taxon>
        <taxon>Nitrobacteraceae</taxon>
        <taxon>Afipia</taxon>
    </lineage>
</organism>
<dbReference type="InterPro" id="IPR015500">
    <property type="entry name" value="Peptidase_S8_subtilisin-rel"/>
</dbReference>
<dbReference type="PROSITE" id="PS00136">
    <property type="entry name" value="SUBTILASE_ASP"/>
    <property type="match status" value="1"/>
</dbReference>
<evidence type="ECO:0000256" key="4">
    <source>
        <dbReference type="ARBA" id="ARBA00022825"/>
    </source>
</evidence>
<dbReference type="EMBL" id="AGWY01000001">
    <property type="protein sequence ID" value="EKS42750.1"/>
    <property type="molecule type" value="Genomic_DNA"/>
</dbReference>
<dbReference type="InterPro" id="IPR023827">
    <property type="entry name" value="Peptidase_S8_Asp-AS"/>
</dbReference>
<evidence type="ECO:0000313" key="8">
    <source>
        <dbReference type="EMBL" id="EKS42750.1"/>
    </source>
</evidence>
<dbReference type="GO" id="GO:0006508">
    <property type="term" value="P:proteolysis"/>
    <property type="evidence" value="ECO:0007669"/>
    <property type="project" value="UniProtKB-KW"/>
</dbReference>
<dbReference type="HOGENOM" id="CLU_029776_0_0_5"/>
<evidence type="ECO:0000259" key="7">
    <source>
        <dbReference type="Pfam" id="PF00082"/>
    </source>
</evidence>
<dbReference type="InterPro" id="IPR036852">
    <property type="entry name" value="Peptidase_S8/S53_dom_sf"/>
</dbReference>
<dbReference type="SUPFAM" id="SSF52743">
    <property type="entry name" value="Subtilisin-like"/>
    <property type="match status" value="1"/>
</dbReference>
<reference evidence="8 9" key="1">
    <citation type="submission" date="2012-04" db="EMBL/GenBank/DDBJ databases">
        <title>The Genome Sequence of Afipia clevelandensis ATCC 49720.</title>
        <authorList>
            <consortium name="The Broad Institute Genome Sequencing Platform"/>
            <person name="Earl A."/>
            <person name="Ward D."/>
            <person name="Feldgarden M."/>
            <person name="Gevers D."/>
            <person name="Huys G."/>
            <person name="Walker B."/>
            <person name="Young S.K."/>
            <person name="Zeng Q."/>
            <person name="Gargeya S."/>
            <person name="Fitzgerald M."/>
            <person name="Haas B."/>
            <person name="Abouelleil A."/>
            <person name="Alvarado L."/>
            <person name="Arachchi H.M."/>
            <person name="Berlin A."/>
            <person name="Chapman S.B."/>
            <person name="Goldberg J."/>
            <person name="Griggs A."/>
            <person name="Gujja S."/>
            <person name="Hansen M."/>
            <person name="Howarth C."/>
            <person name="Imamovic A."/>
            <person name="Larimer J."/>
            <person name="McCowen C."/>
            <person name="Montmayeur A."/>
            <person name="Murphy C."/>
            <person name="Neiman D."/>
            <person name="Pearson M."/>
            <person name="Priest M."/>
            <person name="Roberts A."/>
            <person name="Saif S."/>
            <person name="Shea T."/>
            <person name="Sisk P."/>
            <person name="Sykes S."/>
            <person name="Wortman J."/>
            <person name="Nusbaum C."/>
            <person name="Birren B."/>
        </authorList>
    </citation>
    <scope>NUCLEOTIDE SEQUENCE [LARGE SCALE GENOMIC DNA]</scope>
    <source>
        <strain evidence="8 9">ATCC 49720</strain>
    </source>
</reference>
<dbReference type="InterPro" id="IPR000209">
    <property type="entry name" value="Peptidase_S8/S53_dom"/>
</dbReference>
<feature type="active site" description="Charge relay system" evidence="5">
    <location>
        <position position="277"/>
    </location>
</feature>
<dbReference type="PROSITE" id="PS51892">
    <property type="entry name" value="SUBTILASE"/>
    <property type="match status" value="1"/>
</dbReference>
<evidence type="ECO:0000256" key="1">
    <source>
        <dbReference type="ARBA" id="ARBA00011073"/>
    </source>
</evidence>
<evidence type="ECO:0000256" key="5">
    <source>
        <dbReference type="PROSITE-ProRule" id="PRU01240"/>
    </source>
</evidence>
<dbReference type="Gene3D" id="3.40.50.200">
    <property type="entry name" value="Peptidase S8/S53 domain"/>
    <property type="match status" value="1"/>
</dbReference>
<dbReference type="PANTHER" id="PTHR43806:SF11">
    <property type="entry name" value="CEREVISIN-RELATED"/>
    <property type="match status" value="1"/>
</dbReference>
<dbReference type="OrthoDB" id="5405281at2"/>
<sequence length="504" mass="52895">MIETAPGKRSFIRTRSAGRRLQLVVVAAAAVMLAAPEAFAQYSSMNMRTGPSINVGPRININPTIRPHIGYDGYDRVRPRPRPYIVRQYDDGPPAEYYDEPPPKFRKKQPSKNAGKKSGPVAAENTYVAKEVLIEVAGNPTDAQADELARRHRLTRVQSQNFALTNSTFFRWRINDKRSVDAVVRELVASGNVKAAQRNNIFKLQQGASSAAAKSEGDPLQYALGKMRLPEAHALSVGADVTVAVIDSGIDVTHPELAGVITGTFDALNNGEGPHPHGTSIAGVIAAHARLMGTAPSSHLLAIRAFGAQKGGAESTSFLILKSLDYALAKNAQIINMSFAGPHDPAIERGLAVAAAKGVVLVAAAGNAGAKSPPLYPAADTNVIAVSATDQSDQLFAQSNRGKYVAISAPGVDILSPAPDGKYQMSSGTSLSAAYVSGVIALMIARNPQMSSSDIRATLTSTARDLGPKGRDDQFGAGQADAFGAVSAVVPAPVAAASDDSSKR</sequence>
<dbReference type="PRINTS" id="PR00723">
    <property type="entry name" value="SUBTILISIN"/>
</dbReference>
<evidence type="ECO:0000256" key="2">
    <source>
        <dbReference type="ARBA" id="ARBA00022670"/>
    </source>
</evidence>
<feature type="active site" description="Charge relay system" evidence="5">
    <location>
        <position position="247"/>
    </location>
</feature>
<evidence type="ECO:0000256" key="3">
    <source>
        <dbReference type="ARBA" id="ARBA00022801"/>
    </source>
</evidence>
<name>K8PT95_9BRAD</name>
<evidence type="ECO:0000256" key="6">
    <source>
        <dbReference type="SAM" id="MobiDB-lite"/>
    </source>
</evidence>
<gene>
    <name evidence="8" type="ORF">HMPREF9696_00293</name>
</gene>
<dbReference type="GO" id="GO:0004252">
    <property type="term" value="F:serine-type endopeptidase activity"/>
    <property type="evidence" value="ECO:0007669"/>
    <property type="project" value="UniProtKB-UniRule"/>
</dbReference>
<proteinExistence type="inferred from homology"/>
<dbReference type="CDD" id="cd05561">
    <property type="entry name" value="Peptidases_S8_4"/>
    <property type="match status" value="1"/>
</dbReference>
<comment type="caution">
    <text evidence="8">The sequence shown here is derived from an EMBL/GenBank/DDBJ whole genome shotgun (WGS) entry which is preliminary data.</text>
</comment>
<dbReference type="AlphaFoldDB" id="K8PT95"/>
<keyword evidence="4 5" id="KW-0720">Serine protease</keyword>
<dbReference type="InterPro" id="IPR022398">
    <property type="entry name" value="Peptidase_S8_His-AS"/>
</dbReference>
<keyword evidence="3 5" id="KW-0378">Hydrolase</keyword>
<dbReference type="PATRIC" id="fig|883079.3.peg.305"/>